<evidence type="ECO:0008006" key="3">
    <source>
        <dbReference type="Google" id="ProtNLM"/>
    </source>
</evidence>
<dbReference type="NCBIfam" id="NF033939">
    <property type="entry name" value="DESULF_POR1"/>
    <property type="match status" value="1"/>
</dbReference>
<proteinExistence type="predicted"/>
<dbReference type="eggNOG" id="ENOG502ZCBE">
    <property type="taxonomic scope" value="Bacteria"/>
</dbReference>
<comment type="caution">
    <text evidence="1">The sequence shown here is derived from an EMBL/GenBank/DDBJ whole genome shotgun (WGS) entry which is preliminary data.</text>
</comment>
<dbReference type="Proteomes" id="UP000005496">
    <property type="component" value="Unassembled WGS sequence"/>
</dbReference>
<organism evidence="1 2">
    <name type="scientific">Desulfonatronospira thiodismutans ASO3-1</name>
    <dbReference type="NCBI Taxonomy" id="555779"/>
    <lineage>
        <taxon>Bacteria</taxon>
        <taxon>Pseudomonadati</taxon>
        <taxon>Thermodesulfobacteriota</taxon>
        <taxon>Desulfovibrionia</taxon>
        <taxon>Desulfovibrionales</taxon>
        <taxon>Desulfonatronovibrionaceae</taxon>
        <taxon>Desulfonatronospira</taxon>
    </lineage>
</organism>
<gene>
    <name evidence="1" type="ORF">Dthio_PD1272</name>
</gene>
<reference evidence="1" key="1">
    <citation type="submission" date="2010-05" db="EMBL/GenBank/DDBJ databases">
        <title>The draft genome of Desulfonatronospira thiodismutans ASO3-1.</title>
        <authorList>
            <consortium name="US DOE Joint Genome Institute (JGI-PGF)"/>
            <person name="Lucas S."/>
            <person name="Copeland A."/>
            <person name="Lapidus A."/>
            <person name="Cheng J.-F."/>
            <person name="Bruce D."/>
            <person name="Goodwin L."/>
            <person name="Pitluck S."/>
            <person name="Chertkov O."/>
            <person name="Brettin T."/>
            <person name="Detter J.C."/>
            <person name="Han C."/>
            <person name="Land M.L."/>
            <person name="Hauser L."/>
            <person name="Kyrpides N."/>
            <person name="Mikhailova N."/>
            <person name="Muyzer G."/>
            <person name="Woyke T."/>
        </authorList>
    </citation>
    <scope>NUCLEOTIDE SEQUENCE [LARGE SCALE GENOMIC DNA]</scope>
    <source>
        <strain evidence="1">ASO3-1</strain>
    </source>
</reference>
<dbReference type="InterPro" id="IPR059232">
    <property type="entry name" value="Porin_put"/>
</dbReference>
<dbReference type="AlphaFoldDB" id="D6STB7"/>
<name>D6STB7_9BACT</name>
<protein>
    <recommendedName>
        <fullName evidence="3">Alginate export domain-containing protein</fullName>
    </recommendedName>
</protein>
<accession>D6STB7</accession>
<dbReference type="OrthoDB" id="5464498at2"/>
<evidence type="ECO:0000313" key="2">
    <source>
        <dbReference type="Proteomes" id="UP000005496"/>
    </source>
</evidence>
<dbReference type="EMBL" id="ACJN02000003">
    <property type="protein sequence ID" value="EFI33933.1"/>
    <property type="molecule type" value="Genomic_DNA"/>
</dbReference>
<sequence>MKRLLITALAMIFVLGAFGQAQAIEFRAKGDWQLGINAVKNPTFDSDDEVDEFMGTTRVRTTFEFIANENLRGVMRINSNDRTWGADGIGREQGSFEYDRAYLDYFIPGTNIHMQVGKQGLTIPNTLGSHIFDDDIWAVNSFTPLHENVGLVLSWARANDMFEAGPNKNDEIDAFLTILPINMDGLQLQPFGIYGMKGQGAFANADVFPYVDGESRTSSHVYWGGINFTADLFDPLVLSGDFNYGRHSSNITGDTVGEETRGWIAALAAEYHTDHFTPELFLMYESGHSSSFTGKDGNTRGRVMPFISGDLHRVSSFGMSGSQLRGIGRAALDGYAGINSFGPSGKMAIGAGVRDLSLLDNVTHDMQLTYYQGTNHRDLRALGTEMDEIYFTTRDMAWEFTLDTQYQMYENLAAILELGYLAPSLSSGGDRDPDIQDDDAWKAATGLRFQF</sequence>
<keyword evidence="2" id="KW-1185">Reference proteome</keyword>
<dbReference type="RefSeq" id="WP_008871282.1">
    <property type="nucleotide sequence ID" value="NZ_ACJN02000003.1"/>
</dbReference>
<evidence type="ECO:0000313" key="1">
    <source>
        <dbReference type="EMBL" id="EFI33933.1"/>
    </source>
</evidence>